<feature type="region of interest" description="Disordered" evidence="1">
    <location>
        <begin position="369"/>
        <end position="645"/>
    </location>
</feature>
<feature type="compositionally biased region" description="Polar residues" evidence="1">
    <location>
        <begin position="369"/>
        <end position="380"/>
    </location>
</feature>
<feature type="compositionally biased region" description="Basic residues" evidence="1">
    <location>
        <begin position="542"/>
        <end position="553"/>
    </location>
</feature>
<dbReference type="Pfam" id="PF12090">
    <property type="entry name" value="Spt20_SEP"/>
    <property type="match status" value="1"/>
</dbReference>
<feature type="compositionally biased region" description="Polar residues" evidence="1">
    <location>
        <begin position="431"/>
        <end position="447"/>
    </location>
</feature>
<feature type="compositionally biased region" description="Low complexity" evidence="1">
    <location>
        <begin position="481"/>
        <end position="491"/>
    </location>
</feature>
<proteinExistence type="predicted"/>
<keyword evidence="4" id="KW-1185">Reference proteome</keyword>
<feature type="compositionally biased region" description="Polar residues" evidence="1">
    <location>
        <begin position="558"/>
        <end position="589"/>
    </location>
</feature>
<dbReference type="EMBL" id="BSXN01000531">
    <property type="protein sequence ID" value="GME68932.1"/>
    <property type="molecule type" value="Genomic_DNA"/>
</dbReference>
<dbReference type="Proteomes" id="UP001165120">
    <property type="component" value="Unassembled WGS sequence"/>
</dbReference>
<sequence length="645" mass="69905">MAKLTPQQRRMIAYQQLRKKAKTQRYFESNEEILKRFENIPASLEFHIHENHYRFGNQESVIPRNSSTIKEFLEYVKKNEMPEALVEIVRDGGLQLHDGCLILQIYDHRNYVDVIPYNNSNKNSNNSIANSSSPPSSSPPAILNNSGDKQTLKKAPKEFRTILRHTPLSMYSDFSFQSDTQQLPDSVITMLESEILTATNRNVFLQPVLNPFNVDESLRPIDIEKPYYDENLDRMIYPHREDGRGDNVSYDNYRYKLLHDDIPHRNSKYEQMMTILTQHYTHNSRLMDAVPDEPGQFHRLKFVENWRRNEEMIKNEANNGSAALSTSNDPHMNGLLGGLTPQQRALIQRERMLTQRQKEQMAAAVAATISNNPELQNSNRSSSDANSTNNGSNSTSSTNSAANANGGASSATGGAGSNNKNSNNDKNATSGSANGAKSNGTASTPNSKAKDTKGSKASNKKDNKNDKVATEKTTAKKTTKQSKAQSKAAQAKGKKDSVSDSTATPAAAAAAAATTTGTAATTATPTAGTGTSNSDASDDKKKAPKKPRKPTKKKLAEQATTSDSTGKASSPTANGSSVSGKTLPGSSISGKKLPGAVDPSSSSVAPNPLATQPDGSPPKKKRAPYKRKKKDEVGSASKTLPGAGA</sequence>
<feature type="compositionally biased region" description="Low complexity" evidence="1">
    <location>
        <begin position="381"/>
        <end position="430"/>
    </location>
</feature>
<gene>
    <name evidence="3" type="ORF">Cboi02_000195800</name>
</gene>
<reference evidence="3" key="1">
    <citation type="submission" date="2023-04" db="EMBL/GenBank/DDBJ databases">
        <title>Candida boidinii NBRC 10035.</title>
        <authorList>
            <person name="Ichikawa N."/>
            <person name="Sato H."/>
            <person name="Tonouchi N."/>
        </authorList>
    </citation>
    <scope>NUCLEOTIDE SEQUENCE</scope>
    <source>
        <strain evidence="3">NBRC 10035</strain>
    </source>
</reference>
<feature type="region of interest" description="Disordered" evidence="1">
    <location>
        <begin position="125"/>
        <end position="150"/>
    </location>
</feature>
<accession>A0A9W6SXY8</accession>
<organism evidence="3 4">
    <name type="scientific">Candida boidinii</name>
    <name type="common">Yeast</name>
    <dbReference type="NCBI Taxonomy" id="5477"/>
    <lineage>
        <taxon>Eukaryota</taxon>
        <taxon>Fungi</taxon>
        <taxon>Dikarya</taxon>
        <taxon>Ascomycota</taxon>
        <taxon>Saccharomycotina</taxon>
        <taxon>Pichiomycetes</taxon>
        <taxon>Pichiales</taxon>
        <taxon>Pichiaceae</taxon>
        <taxon>Ogataea</taxon>
        <taxon>Ogataea/Candida clade</taxon>
    </lineage>
</organism>
<dbReference type="AlphaFoldDB" id="A0A9W6SXY8"/>
<dbReference type="InterPro" id="IPR046468">
    <property type="entry name" value="Spt20-like_SEP"/>
</dbReference>
<feature type="compositionally biased region" description="Basic and acidic residues" evidence="1">
    <location>
        <begin position="448"/>
        <end position="474"/>
    </location>
</feature>
<name>A0A9W6SXY8_CANBO</name>
<feature type="compositionally biased region" description="Basic residues" evidence="1">
    <location>
        <begin position="618"/>
        <end position="629"/>
    </location>
</feature>
<feature type="compositionally biased region" description="Low complexity" evidence="1">
    <location>
        <begin position="502"/>
        <end position="531"/>
    </location>
</feature>
<feature type="compositionally biased region" description="Low complexity" evidence="1">
    <location>
        <begin position="125"/>
        <end position="146"/>
    </location>
</feature>
<evidence type="ECO:0000259" key="2">
    <source>
        <dbReference type="Pfam" id="PF12090"/>
    </source>
</evidence>
<feature type="domain" description="Spt20-like SEP" evidence="2">
    <location>
        <begin position="41"/>
        <end position="219"/>
    </location>
</feature>
<feature type="compositionally biased region" description="Polar residues" evidence="1">
    <location>
        <begin position="599"/>
        <end position="614"/>
    </location>
</feature>
<protein>
    <submittedName>
        <fullName evidence="3">Unnamed protein product</fullName>
    </submittedName>
</protein>
<evidence type="ECO:0000313" key="4">
    <source>
        <dbReference type="Proteomes" id="UP001165120"/>
    </source>
</evidence>
<evidence type="ECO:0000313" key="3">
    <source>
        <dbReference type="EMBL" id="GME68932.1"/>
    </source>
</evidence>
<comment type="caution">
    <text evidence="3">The sequence shown here is derived from an EMBL/GenBank/DDBJ whole genome shotgun (WGS) entry which is preliminary data.</text>
</comment>
<evidence type="ECO:0000256" key="1">
    <source>
        <dbReference type="SAM" id="MobiDB-lite"/>
    </source>
</evidence>